<evidence type="ECO:0000313" key="12">
    <source>
        <dbReference type="EMBL" id="MCT4333995.1"/>
    </source>
</evidence>
<dbReference type="Pfam" id="PF02518">
    <property type="entry name" value="HATPase_c"/>
    <property type="match status" value="1"/>
</dbReference>
<dbReference type="SMART" id="SM00388">
    <property type="entry name" value="HisKA"/>
    <property type="match status" value="1"/>
</dbReference>
<evidence type="ECO:0000313" key="13">
    <source>
        <dbReference type="Proteomes" id="UP001320702"/>
    </source>
</evidence>
<dbReference type="Proteomes" id="UP001320702">
    <property type="component" value="Unassembled WGS sequence"/>
</dbReference>
<dbReference type="InterPro" id="IPR003594">
    <property type="entry name" value="HATPase_dom"/>
</dbReference>
<dbReference type="SMART" id="SM00448">
    <property type="entry name" value="REC"/>
    <property type="match status" value="1"/>
</dbReference>
<dbReference type="EMBL" id="JANAVZ010000008">
    <property type="protein sequence ID" value="MCT4333995.1"/>
    <property type="molecule type" value="Genomic_DNA"/>
</dbReference>
<dbReference type="PANTHER" id="PTHR43065:SF46">
    <property type="entry name" value="C4-DICARBOXYLATE TRANSPORT SENSOR PROTEIN DCTB"/>
    <property type="match status" value="1"/>
</dbReference>
<dbReference type="InterPro" id="IPR004358">
    <property type="entry name" value="Sig_transdc_His_kin-like_C"/>
</dbReference>
<keyword evidence="5" id="KW-0547">Nucleotide-binding</keyword>
<dbReference type="InterPro" id="IPR011006">
    <property type="entry name" value="CheY-like_superfamily"/>
</dbReference>
<dbReference type="PANTHER" id="PTHR43065">
    <property type="entry name" value="SENSOR HISTIDINE KINASE"/>
    <property type="match status" value="1"/>
</dbReference>
<evidence type="ECO:0000256" key="8">
    <source>
        <dbReference type="ARBA" id="ARBA00023012"/>
    </source>
</evidence>
<feature type="domain" description="Response regulatory" evidence="11">
    <location>
        <begin position="9"/>
        <end position="123"/>
    </location>
</feature>
<dbReference type="SUPFAM" id="SSF55874">
    <property type="entry name" value="ATPase domain of HSP90 chaperone/DNA topoisomerase II/histidine kinase"/>
    <property type="match status" value="1"/>
</dbReference>
<keyword evidence="4" id="KW-0808">Transferase</keyword>
<dbReference type="PROSITE" id="PS50109">
    <property type="entry name" value="HIS_KIN"/>
    <property type="match status" value="1"/>
</dbReference>
<keyword evidence="7" id="KW-0067">ATP-binding</keyword>
<dbReference type="CDD" id="cd00082">
    <property type="entry name" value="HisKA"/>
    <property type="match status" value="1"/>
</dbReference>
<dbReference type="Gene3D" id="1.10.287.130">
    <property type="match status" value="1"/>
</dbReference>
<evidence type="ECO:0000256" key="2">
    <source>
        <dbReference type="ARBA" id="ARBA00012438"/>
    </source>
</evidence>
<keyword evidence="6" id="KW-0418">Kinase</keyword>
<dbReference type="InterPro" id="IPR003661">
    <property type="entry name" value="HisK_dim/P_dom"/>
</dbReference>
<comment type="caution">
    <text evidence="12">The sequence shown here is derived from an EMBL/GenBank/DDBJ whole genome shotgun (WGS) entry which is preliminary data.</text>
</comment>
<dbReference type="SUPFAM" id="SSF52172">
    <property type="entry name" value="CheY-like"/>
    <property type="match status" value="1"/>
</dbReference>
<dbReference type="PROSITE" id="PS50110">
    <property type="entry name" value="RESPONSE_REGULATORY"/>
    <property type="match status" value="1"/>
</dbReference>
<reference evidence="12 13" key="1">
    <citation type="submission" date="2022-04" db="EMBL/GenBank/DDBJ databases">
        <title>Paracoccus sp. YLB-12 draft genome sequence.</title>
        <authorList>
            <person name="Yu L."/>
        </authorList>
    </citation>
    <scope>NUCLEOTIDE SEQUENCE [LARGE SCALE GENOMIC DNA]</scope>
    <source>
        <strain evidence="12 13">YLB-12</strain>
    </source>
</reference>
<dbReference type="InterPro" id="IPR001789">
    <property type="entry name" value="Sig_transdc_resp-reg_receiver"/>
</dbReference>
<dbReference type="EC" id="2.7.13.3" evidence="2"/>
<evidence type="ECO:0000259" key="11">
    <source>
        <dbReference type="PROSITE" id="PS50110"/>
    </source>
</evidence>
<dbReference type="Pfam" id="PF00512">
    <property type="entry name" value="HisKA"/>
    <property type="match status" value="1"/>
</dbReference>
<dbReference type="Gene3D" id="3.30.565.10">
    <property type="entry name" value="Histidine kinase-like ATPase, C-terminal domain"/>
    <property type="match status" value="1"/>
</dbReference>
<comment type="catalytic activity">
    <reaction evidence="1">
        <text>ATP + protein L-histidine = ADP + protein N-phospho-L-histidine.</text>
        <dbReference type="EC" id="2.7.13.3"/>
    </reaction>
</comment>
<keyword evidence="3 9" id="KW-0597">Phosphoprotein</keyword>
<dbReference type="InterPro" id="IPR036890">
    <property type="entry name" value="HATPase_C_sf"/>
</dbReference>
<dbReference type="RefSeq" id="WP_260277916.1">
    <property type="nucleotide sequence ID" value="NZ_JANAVZ010000008.1"/>
</dbReference>
<evidence type="ECO:0000256" key="4">
    <source>
        <dbReference type="ARBA" id="ARBA00022679"/>
    </source>
</evidence>
<evidence type="ECO:0000256" key="6">
    <source>
        <dbReference type="ARBA" id="ARBA00022777"/>
    </source>
</evidence>
<feature type="domain" description="Histidine kinase" evidence="10">
    <location>
        <begin position="154"/>
        <end position="363"/>
    </location>
</feature>
<dbReference type="InterPro" id="IPR005467">
    <property type="entry name" value="His_kinase_dom"/>
</dbReference>
<name>A0ABT2KDS7_9RHOB</name>
<accession>A0ABT2KDS7</accession>
<evidence type="ECO:0000259" key="10">
    <source>
        <dbReference type="PROSITE" id="PS50109"/>
    </source>
</evidence>
<dbReference type="SMART" id="SM00387">
    <property type="entry name" value="HATPase_c"/>
    <property type="match status" value="1"/>
</dbReference>
<proteinExistence type="predicted"/>
<feature type="modified residue" description="4-aspartylphosphate" evidence="9">
    <location>
        <position position="58"/>
    </location>
</feature>
<dbReference type="PRINTS" id="PR00344">
    <property type="entry name" value="BCTRLSENSOR"/>
</dbReference>
<keyword evidence="8" id="KW-0902">Two-component regulatory system</keyword>
<evidence type="ECO:0000256" key="7">
    <source>
        <dbReference type="ARBA" id="ARBA00022840"/>
    </source>
</evidence>
<dbReference type="SUPFAM" id="SSF47384">
    <property type="entry name" value="Homodimeric domain of signal transducing histidine kinase"/>
    <property type="match status" value="1"/>
</dbReference>
<protein>
    <recommendedName>
        <fullName evidence="2">histidine kinase</fullName>
        <ecNumber evidence="2">2.7.13.3</ecNumber>
    </recommendedName>
</protein>
<evidence type="ECO:0000256" key="5">
    <source>
        <dbReference type="ARBA" id="ARBA00022741"/>
    </source>
</evidence>
<evidence type="ECO:0000256" key="1">
    <source>
        <dbReference type="ARBA" id="ARBA00000085"/>
    </source>
</evidence>
<dbReference type="Gene3D" id="3.40.50.2300">
    <property type="match status" value="1"/>
</dbReference>
<dbReference type="InterPro" id="IPR036097">
    <property type="entry name" value="HisK_dim/P_sf"/>
</dbReference>
<evidence type="ECO:0000256" key="3">
    <source>
        <dbReference type="ARBA" id="ARBA00022553"/>
    </source>
</evidence>
<gene>
    <name evidence="12" type="ORF">MU516_14100</name>
</gene>
<keyword evidence="13" id="KW-1185">Reference proteome</keyword>
<dbReference type="Pfam" id="PF00072">
    <property type="entry name" value="Response_reg"/>
    <property type="match status" value="1"/>
</dbReference>
<organism evidence="12 13">
    <name type="scientific">Paracoccus maritimus</name>
    <dbReference type="NCBI Taxonomy" id="2933292"/>
    <lineage>
        <taxon>Bacteria</taxon>
        <taxon>Pseudomonadati</taxon>
        <taxon>Pseudomonadota</taxon>
        <taxon>Alphaproteobacteria</taxon>
        <taxon>Rhodobacterales</taxon>
        <taxon>Paracoccaceae</taxon>
        <taxon>Paracoccus</taxon>
    </lineage>
</organism>
<sequence>MNPVAAPRQILIVDDDPDFATATSRALALEGIACRIAHDGAAAMAELADGQIEIVLLDIRIGPEDGTELAARMRAAAPGLILMLMTAYASVDSAVAALKAGAYDYLRKPFFLDELMQSLDRCFQLADLRRGKARAERELVQIRQLETTSRLAAGLSHDFRNMLAVIQANLSVLDERLHKADALKPYAQDALEAVQTAETLVARLLGFARARPMSGPPVDLRSLVSGPTDMLRRSLCAEMTLTVGLPDQPLLAPVNPGQMETAVVNLLINARDATGGTGSATIVLEHVWRGSDYARLTVQDDGRGLGPDALEHALEPMFTTKPDGTGLGLPMIQQMALMGGGDFRLVNAAGGGARAILELPCLKPGQGSGENM</sequence>
<evidence type="ECO:0000256" key="9">
    <source>
        <dbReference type="PROSITE-ProRule" id="PRU00169"/>
    </source>
</evidence>